<evidence type="ECO:0000256" key="3">
    <source>
        <dbReference type="ARBA" id="ARBA00022989"/>
    </source>
</evidence>
<dbReference type="AlphaFoldDB" id="A0A414JTS0"/>
<organism evidence="7 8">
    <name type="scientific">Bacteroides uniformis</name>
    <dbReference type="NCBI Taxonomy" id="820"/>
    <lineage>
        <taxon>Bacteria</taxon>
        <taxon>Pseudomonadati</taxon>
        <taxon>Bacteroidota</taxon>
        <taxon>Bacteroidia</taxon>
        <taxon>Bacteroidales</taxon>
        <taxon>Bacteroidaceae</taxon>
        <taxon>Bacteroides</taxon>
    </lineage>
</organism>
<protein>
    <recommendedName>
        <fullName evidence="6">O-antigen ligase-related domain-containing protein</fullName>
    </recommendedName>
</protein>
<keyword evidence="2 5" id="KW-0812">Transmembrane</keyword>
<gene>
    <name evidence="7" type="ORF">DW729_01630</name>
</gene>
<sequence length="406" mass="46470">MNNYLGDKVVNSFLEIDLRQSVTLSIAIYLISNMIRGGVILSTGITFWGPLIPSLLLLYILFTRKVTFEKNYIIWIVSFLSFSLLSVIWTIDTKVTLYVFKNILPILSVSMLIMIYYRNENDVYNLLNLFYACSIILCLYVILLTDTSSFAGRGEGLFDGWNLNSIAVDLCLGLFSGFIWNRRCGNAKTWFILMVVSLLAIYVLMLSGSRRALLIFSLLSLLSFWFLFKTPFLYRIAIIVVVLSCVLILVFSGVFYETMGARIEEAANILGGDKSGDNSRVFLLFWGIDWFLEKPLLGHGINCFRVLSNQTPMFAGKNFYAHNNYIELLVGVGIIGLIIYYSFLIRLLLISYSQKSYLGKVSVVLIITILFSDFFSVAYYLFDTQYFIIMCYLMVFGYKNNYKKVL</sequence>
<feature type="transmembrane region" description="Helical" evidence="5">
    <location>
        <begin position="39"/>
        <end position="60"/>
    </location>
</feature>
<evidence type="ECO:0000256" key="2">
    <source>
        <dbReference type="ARBA" id="ARBA00022692"/>
    </source>
</evidence>
<dbReference type="PANTHER" id="PTHR37422">
    <property type="entry name" value="TEICHURONIC ACID BIOSYNTHESIS PROTEIN TUAE"/>
    <property type="match status" value="1"/>
</dbReference>
<evidence type="ECO:0000256" key="5">
    <source>
        <dbReference type="SAM" id="Phobius"/>
    </source>
</evidence>
<dbReference type="RefSeq" id="WP_118930817.1">
    <property type="nucleotide sequence ID" value="NZ_JAQDIY010000005.1"/>
</dbReference>
<keyword evidence="3 5" id="KW-1133">Transmembrane helix</keyword>
<proteinExistence type="predicted"/>
<dbReference type="GO" id="GO:0016020">
    <property type="term" value="C:membrane"/>
    <property type="evidence" value="ECO:0007669"/>
    <property type="project" value="UniProtKB-SubCell"/>
</dbReference>
<dbReference type="PANTHER" id="PTHR37422:SF13">
    <property type="entry name" value="LIPOPOLYSACCHARIDE BIOSYNTHESIS PROTEIN PA4999-RELATED"/>
    <property type="match status" value="1"/>
</dbReference>
<feature type="transmembrane region" description="Helical" evidence="5">
    <location>
        <begin position="233"/>
        <end position="256"/>
    </location>
</feature>
<dbReference type="Proteomes" id="UP000284640">
    <property type="component" value="Unassembled WGS sequence"/>
</dbReference>
<feature type="transmembrane region" description="Helical" evidence="5">
    <location>
        <begin position="124"/>
        <end position="143"/>
    </location>
</feature>
<dbReference type="Pfam" id="PF04932">
    <property type="entry name" value="Wzy_C"/>
    <property type="match status" value="1"/>
</dbReference>
<dbReference type="InterPro" id="IPR007016">
    <property type="entry name" value="O-antigen_ligase-rel_domated"/>
</dbReference>
<reference evidence="7 8" key="1">
    <citation type="submission" date="2018-08" db="EMBL/GenBank/DDBJ databases">
        <title>A genome reference for cultivated species of the human gut microbiota.</title>
        <authorList>
            <person name="Zou Y."/>
            <person name="Xue W."/>
            <person name="Luo G."/>
        </authorList>
    </citation>
    <scope>NUCLEOTIDE SEQUENCE [LARGE SCALE GENOMIC DNA]</scope>
    <source>
        <strain evidence="7 8">AM27-46</strain>
    </source>
</reference>
<dbReference type="InterPro" id="IPR051533">
    <property type="entry name" value="WaaL-like"/>
</dbReference>
<feature type="transmembrane region" description="Helical" evidence="5">
    <location>
        <begin position="187"/>
        <end position="205"/>
    </location>
</feature>
<feature type="transmembrane region" description="Helical" evidence="5">
    <location>
        <begin position="328"/>
        <end position="349"/>
    </location>
</feature>
<comment type="caution">
    <text evidence="7">The sequence shown here is derived from an EMBL/GenBank/DDBJ whole genome shotgun (WGS) entry which is preliminary data.</text>
</comment>
<evidence type="ECO:0000256" key="4">
    <source>
        <dbReference type="ARBA" id="ARBA00023136"/>
    </source>
</evidence>
<feature type="domain" description="O-antigen ligase-related" evidence="6">
    <location>
        <begin position="196"/>
        <end position="340"/>
    </location>
</feature>
<evidence type="ECO:0000256" key="1">
    <source>
        <dbReference type="ARBA" id="ARBA00004141"/>
    </source>
</evidence>
<evidence type="ECO:0000313" key="8">
    <source>
        <dbReference type="Proteomes" id="UP000284640"/>
    </source>
</evidence>
<comment type="subcellular location">
    <subcellularLocation>
        <location evidence="1">Membrane</location>
        <topology evidence="1">Multi-pass membrane protein</topology>
    </subcellularLocation>
</comment>
<feature type="transmembrane region" description="Helical" evidence="5">
    <location>
        <begin position="97"/>
        <end position="117"/>
    </location>
</feature>
<keyword evidence="4 5" id="KW-0472">Membrane</keyword>
<name>A0A414JTS0_BACUN</name>
<feature type="transmembrane region" description="Helical" evidence="5">
    <location>
        <begin position="163"/>
        <end position="180"/>
    </location>
</feature>
<dbReference type="EMBL" id="QSKL01000001">
    <property type="protein sequence ID" value="RHE62102.1"/>
    <property type="molecule type" value="Genomic_DNA"/>
</dbReference>
<feature type="transmembrane region" description="Helical" evidence="5">
    <location>
        <begin position="72"/>
        <end position="91"/>
    </location>
</feature>
<feature type="transmembrane region" description="Helical" evidence="5">
    <location>
        <begin position="361"/>
        <end position="380"/>
    </location>
</feature>
<evidence type="ECO:0000259" key="6">
    <source>
        <dbReference type="Pfam" id="PF04932"/>
    </source>
</evidence>
<evidence type="ECO:0000313" key="7">
    <source>
        <dbReference type="EMBL" id="RHE62102.1"/>
    </source>
</evidence>
<accession>A0A414JTS0</accession>